<dbReference type="STRING" id="1035.BN961_00944"/>
<dbReference type="RefSeq" id="WP_048755797.1">
    <property type="nucleotide sequence ID" value="NZ_CCAZ020000001.1"/>
</dbReference>
<feature type="signal peptide" evidence="2">
    <location>
        <begin position="1"/>
        <end position="30"/>
    </location>
</feature>
<keyword evidence="1" id="KW-1133">Transmembrane helix</keyword>
<feature type="chain" id="PRO_5001860617" evidence="2">
    <location>
        <begin position="31"/>
        <end position="377"/>
    </location>
</feature>
<protein>
    <submittedName>
        <fullName evidence="3">Uncharacterized protein</fullName>
    </submittedName>
</protein>
<keyword evidence="1" id="KW-0472">Membrane</keyword>
<dbReference type="AlphaFoldDB" id="A0A090MJA5"/>
<organism evidence="3 4">
    <name type="scientific">Afipia felis</name>
    <name type="common">Cat scratch disease bacillus</name>
    <dbReference type="NCBI Taxonomy" id="1035"/>
    <lineage>
        <taxon>Bacteria</taxon>
        <taxon>Pseudomonadati</taxon>
        <taxon>Pseudomonadota</taxon>
        <taxon>Alphaproteobacteria</taxon>
        <taxon>Hyphomicrobiales</taxon>
        <taxon>Nitrobacteraceae</taxon>
        <taxon>Afipia</taxon>
    </lineage>
</organism>
<comment type="caution">
    <text evidence="3">The sequence shown here is derived from an EMBL/GenBank/DDBJ whole genome shotgun (WGS) entry which is preliminary data.</text>
</comment>
<proteinExistence type="predicted"/>
<feature type="transmembrane region" description="Helical" evidence="1">
    <location>
        <begin position="327"/>
        <end position="345"/>
    </location>
</feature>
<keyword evidence="1" id="KW-0812">Transmembrane</keyword>
<evidence type="ECO:0000256" key="1">
    <source>
        <dbReference type="SAM" id="Phobius"/>
    </source>
</evidence>
<keyword evidence="4" id="KW-1185">Reference proteome</keyword>
<dbReference type="Proteomes" id="UP000035762">
    <property type="component" value="Unassembled WGS sequence"/>
</dbReference>
<keyword evidence="2" id="KW-0732">Signal</keyword>
<reference evidence="3 4" key="1">
    <citation type="journal article" date="2014" name="Genome Announc.">
        <title>Genome Sequence of Afipia felis Strain 76713, Isolated in Hospital Water Using an Amoeba Co-Culture Procedure.</title>
        <authorList>
            <person name="Benamar S."/>
            <person name="La Scola B."/>
            <person name="Croce O."/>
        </authorList>
    </citation>
    <scope>NUCLEOTIDE SEQUENCE [LARGE SCALE GENOMIC DNA]</scope>
    <source>
        <strain evidence="3 4">76713</strain>
    </source>
</reference>
<name>A0A090MJA5_AFIFE</name>
<evidence type="ECO:0000313" key="4">
    <source>
        <dbReference type="Proteomes" id="UP000035762"/>
    </source>
</evidence>
<evidence type="ECO:0000313" key="3">
    <source>
        <dbReference type="EMBL" id="CEG07551.1"/>
    </source>
</evidence>
<accession>A0A090MJA5</accession>
<sequence>MQYRKTTAAIGCVALCAAAFALLMPRAHTAAAILMAQDDPAQLSDIRVESALHEGSEAARQSAIARQIRQALDADDPELADSFVSLAQGKGIGIAPDMQERVSTALAAHNSTQAVAGRFVHGLVTGEGDDGASLSGTLAGDLFVLGDVRDVVREGKRLAMGEDADRLVLGLASVGIAVTAATYVSVAGAAPLRAGLTLVKDARKVGRLGAGLTEWTGRAVRNAVDTPALTQAVQHASFTRPTQSVGALKAAFKAEKAGALVRLAKDTGRVSEKIGTRGTLDVLRIADGPQDVARAARLAESKGKETRAIIKLIGRGALLLATGAFNLARWVFAALIALLGFLASIKSTTERLTFAWLARRKRKKARDAIALTQATSA</sequence>
<gene>
    <name evidence="3" type="ORF">BN961_00944</name>
</gene>
<evidence type="ECO:0000256" key="2">
    <source>
        <dbReference type="SAM" id="SignalP"/>
    </source>
</evidence>
<dbReference type="OrthoDB" id="8364552at2"/>
<dbReference type="EMBL" id="CCAZ020000001">
    <property type="protein sequence ID" value="CEG07551.1"/>
    <property type="molecule type" value="Genomic_DNA"/>
</dbReference>